<dbReference type="Proteomes" id="UP000030758">
    <property type="component" value="Unassembled WGS sequence"/>
</dbReference>
<sequence length="98" mass="11250">MPVSSGRHLLEERFHIVNFFYKYGNFEEVARHRSECLLFKPPGTKAVRNVVAGFEARGNVEDMPRAGRPRCPDSQDKKKRILETIDQTLEDVCSSALR</sequence>
<accession>A0A085MUC6</accession>
<protein>
    <recommendedName>
        <fullName evidence="2">DUF4817 domain-containing protein</fullName>
    </recommendedName>
</protein>
<evidence type="ECO:0000313" key="1">
    <source>
        <dbReference type="EMBL" id="KFD60822.1"/>
    </source>
</evidence>
<gene>
    <name evidence="1" type="ORF">M514_27011</name>
</gene>
<evidence type="ECO:0008006" key="2">
    <source>
        <dbReference type="Google" id="ProtNLM"/>
    </source>
</evidence>
<proteinExistence type="predicted"/>
<dbReference type="AlphaFoldDB" id="A0A085MUC6"/>
<organism evidence="1">
    <name type="scientific">Trichuris suis</name>
    <name type="common">pig whipworm</name>
    <dbReference type="NCBI Taxonomy" id="68888"/>
    <lineage>
        <taxon>Eukaryota</taxon>
        <taxon>Metazoa</taxon>
        <taxon>Ecdysozoa</taxon>
        <taxon>Nematoda</taxon>
        <taxon>Enoplea</taxon>
        <taxon>Dorylaimia</taxon>
        <taxon>Trichinellida</taxon>
        <taxon>Trichuridae</taxon>
        <taxon>Trichuris</taxon>
    </lineage>
</organism>
<dbReference type="EMBL" id="KL367646">
    <property type="protein sequence ID" value="KFD60822.1"/>
    <property type="molecule type" value="Genomic_DNA"/>
</dbReference>
<name>A0A085MUC6_9BILA</name>
<reference evidence="1" key="1">
    <citation type="journal article" date="2014" name="Nat. Genet.">
        <title>Genome and transcriptome of the porcine whipworm Trichuris suis.</title>
        <authorList>
            <person name="Jex A.R."/>
            <person name="Nejsum P."/>
            <person name="Schwarz E.M."/>
            <person name="Hu L."/>
            <person name="Young N.D."/>
            <person name="Hall R.S."/>
            <person name="Korhonen P.K."/>
            <person name="Liao S."/>
            <person name="Thamsborg S."/>
            <person name="Xia J."/>
            <person name="Xu P."/>
            <person name="Wang S."/>
            <person name="Scheerlinck J.P."/>
            <person name="Hofmann A."/>
            <person name="Sternberg P.W."/>
            <person name="Wang J."/>
            <person name="Gasser R.B."/>
        </authorList>
    </citation>
    <scope>NUCLEOTIDE SEQUENCE [LARGE SCALE GENOMIC DNA]</scope>
    <source>
        <strain evidence="1">DCEP-RM93F</strain>
    </source>
</reference>